<keyword evidence="2" id="KW-1185">Reference proteome</keyword>
<sequence>MWYVDDSGIPKTGLALYTAIGASPVLAPEVLADWQNMRRRWNHEHSVPVGFELHATDFLGGRGRPGGLNPRKIERYRMAQEALSVIGSWPSLDIVTVYAEEPSHWGTAKRRAYEGLLRRLDRRLAEIGEPAGLIVDGDGTEGLYEEVHRLVNPRWIPLPAAQAPADTSEWLQMADLVAHAACQSIARQEAKRMMWGWFGRYLPKAPAPERS</sequence>
<comment type="caution">
    <text evidence="1">The sequence shown here is derived from an EMBL/GenBank/DDBJ whole genome shotgun (WGS) entry which is preliminary data.</text>
</comment>
<dbReference type="RefSeq" id="WP_313762323.1">
    <property type="nucleotide sequence ID" value="NZ_BAAAVH010000009.1"/>
</dbReference>
<protein>
    <recommendedName>
        <fullName evidence="3">DUF3800 domain-containing protein</fullName>
    </recommendedName>
</protein>
<dbReference type="Proteomes" id="UP001596067">
    <property type="component" value="Unassembled WGS sequence"/>
</dbReference>
<name>A0ABW1EX20_9ACTN</name>
<accession>A0ABW1EX20</accession>
<evidence type="ECO:0008006" key="3">
    <source>
        <dbReference type="Google" id="ProtNLM"/>
    </source>
</evidence>
<organism evidence="1 2">
    <name type="scientific">Kitasatospora aburaviensis</name>
    <dbReference type="NCBI Taxonomy" id="67265"/>
    <lineage>
        <taxon>Bacteria</taxon>
        <taxon>Bacillati</taxon>
        <taxon>Actinomycetota</taxon>
        <taxon>Actinomycetes</taxon>
        <taxon>Kitasatosporales</taxon>
        <taxon>Streptomycetaceae</taxon>
        <taxon>Kitasatospora</taxon>
    </lineage>
</organism>
<dbReference type="EMBL" id="JBHSOD010000018">
    <property type="protein sequence ID" value="MFC5886578.1"/>
    <property type="molecule type" value="Genomic_DNA"/>
</dbReference>
<gene>
    <name evidence="1" type="ORF">ACFP0N_16560</name>
</gene>
<proteinExistence type="predicted"/>
<evidence type="ECO:0000313" key="1">
    <source>
        <dbReference type="EMBL" id="MFC5886578.1"/>
    </source>
</evidence>
<reference evidence="2" key="1">
    <citation type="journal article" date="2019" name="Int. J. Syst. Evol. Microbiol.">
        <title>The Global Catalogue of Microorganisms (GCM) 10K type strain sequencing project: providing services to taxonomists for standard genome sequencing and annotation.</title>
        <authorList>
            <consortium name="The Broad Institute Genomics Platform"/>
            <consortium name="The Broad Institute Genome Sequencing Center for Infectious Disease"/>
            <person name="Wu L."/>
            <person name="Ma J."/>
        </authorList>
    </citation>
    <scope>NUCLEOTIDE SEQUENCE [LARGE SCALE GENOMIC DNA]</scope>
    <source>
        <strain evidence="2">CGMCC 4.1469</strain>
    </source>
</reference>
<evidence type="ECO:0000313" key="2">
    <source>
        <dbReference type="Proteomes" id="UP001596067"/>
    </source>
</evidence>